<protein>
    <recommendedName>
        <fullName evidence="2">C2H2-type domain-containing protein</fullName>
    </recommendedName>
</protein>
<accession>A0A132AIA0</accession>
<dbReference type="Gene3D" id="3.30.160.60">
    <property type="entry name" value="Classic Zinc Finger"/>
    <property type="match status" value="1"/>
</dbReference>
<dbReference type="SMART" id="SM00355">
    <property type="entry name" value="ZnF_C2H2"/>
    <property type="match status" value="2"/>
</dbReference>
<comment type="caution">
    <text evidence="3">The sequence shown here is derived from an EMBL/GenBank/DDBJ whole genome shotgun (WGS) entry which is preliminary data.</text>
</comment>
<dbReference type="EMBL" id="JXLN01014887">
    <property type="protein sequence ID" value="KPM10295.1"/>
    <property type="molecule type" value="Genomic_DNA"/>
</dbReference>
<organism evidence="3 4">
    <name type="scientific">Sarcoptes scabiei</name>
    <name type="common">Itch mite</name>
    <name type="synonym">Acarus scabiei</name>
    <dbReference type="NCBI Taxonomy" id="52283"/>
    <lineage>
        <taxon>Eukaryota</taxon>
        <taxon>Metazoa</taxon>
        <taxon>Ecdysozoa</taxon>
        <taxon>Arthropoda</taxon>
        <taxon>Chelicerata</taxon>
        <taxon>Arachnida</taxon>
        <taxon>Acari</taxon>
        <taxon>Acariformes</taxon>
        <taxon>Sarcoptiformes</taxon>
        <taxon>Astigmata</taxon>
        <taxon>Psoroptidia</taxon>
        <taxon>Sarcoptoidea</taxon>
        <taxon>Sarcoptidae</taxon>
        <taxon>Sarcoptinae</taxon>
        <taxon>Sarcoptes</taxon>
    </lineage>
</organism>
<dbReference type="AlphaFoldDB" id="A0A132AIA0"/>
<dbReference type="VEuPathDB" id="VectorBase:SSCA007062"/>
<sequence>MVFKNDKKATKAHQIEFHRDILKTAQVKFAKELALAGGEDSVADYSSTFDLFTTNNSNNNHSDLPNIESVPTSSRSSSPKSQSSSLNNIIRNSNCQQNGFEENGFLADNSQQAAGNENLPATRIRRQYNCNDCGFRTINPREFLYHRRDLHGYKVKIVECPYCVYACQYVQKLQRHLLLVHKLNLMHTIADGQFSGASDSMLESNQQQEFLQQELNDQQQRNRKSIKKARIKSSNQKEFDEENENDNNESTLLQ</sequence>
<feature type="domain" description="C2H2-type" evidence="2">
    <location>
        <begin position="128"/>
        <end position="151"/>
    </location>
</feature>
<feature type="region of interest" description="Disordered" evidence="1">
    <location>
        <begin position="55"/>
        <end position="87"/>
    </location>
</feature>
<dbReference type="OrthoDB" id="6417347at2759"/>
<dbReference type="Proteomes" id="UP000616769">
    <property type="component" value="Unassembled WGS sequence"/>
</dbReference>
<reference evidence="3 4" key="1">
    <citation type="journal article" date="2015" name="Parasit. Vectors">
        <title>Draft genome of the scabies mite.</title>
        <authorList>
            <person name="Rider S.D.Jr."/>
            <person name="Morgan M.S."/>
            <person name="Arlian L.G."/>
        </authorList>
    </citation>
    <scope>NUCLEOTIDE SEQUENCE [LARGE SCALE GENOMIC DNA]</scope>
    <source>
        <strain evidence="3">Arlian Lab</strain>
    </source>
</reference>
<evidence type="ECO:0000259" key="2">
    <source>
        <dbReference type="SMART" id="SM00355"/>
    </source>
</evidence>
<dbReference type="InterPro" id="IPR013087">
    <property type="entry name" value="Znf_C2H2_type"/>
</dbReference>
<gene>
    <name evidence="3" type="ORF">QR98_0088480</name>
</gene>
<feature type="region of interest" description="Disordered" evidence="1">
    <location>
        <begin position="215"/>
        <end position="254"/>
    </location>
</feature>
<evidence type="ECO:0000313" key="4">
    <source>
        <dbReference type="Proteomes" id="UP000616769"/>
    </source>
</evidence>
<proteinExistence type="predicted"/>
<evidence type="ECO:0000256" key="1">
    <source>
        <dbReference type="SAM" id="MobiDB-lite"/>
    </source>
</evidence>
<feature type="compositionally biased region" description="Basic residues" evidence="1">
    <location>
        <begin position="221"/>
        <end position="231"/>
    </location>
</feature>
<feature type="domain" description="C2H2-type" evidence="2">
    <location>
        <begin position="158"/>
        <end position="181"/>
    </location>
</feature>
<evidence type="ECO:0000313" key="3">
    <source>
        <dbReference type="EMBL" id="KPM10295.1"/>
    </source>
</evidence>
<name>A0A132AIA0_SARSC</name>